<accession>A0A368JL46</accession>
<dbReference type="PROSITE" id="PS50110">
    <property type="entry name" value="RESPONSE_REGULATORY"/>
    <property type="match status" value="1"/>
</dbReference>
<dbReference type="GO" id="GO:0000160">
    <property type="term" value="P:phosphorelay signal transduction system"/>
    <property type="evidence" value="ECO:0007669"/>
    <property type="project" value="InterPro"/>
</dbReference>
<evidence type="ECO:0000313" key="4">
    <source>
        <dbReference type="Proteomes" id="UP000253383"/>
    </source>
</evidence>
<dbReference type="Proteomes" id="UP000253383">
    <property type="component" value="Unassembled WGS sequence"/>
</dbReference>
<dbReference type="SMART" id="SM00448">
    <property type="entry name" value="REC"/>
    <property type="match status" value="1"/>
</dbReference>
<dbReference type="InterPro" id="IPR001789">
    <property type="entry name" value="Sig_transdc_resp-reg_receiver"/>
</dbReference>
<dbReference type="InterPro" id="IPR011006">
    <property type="entry name" value="CheY-like_superfamily"/>
</dbReference>
<dbReference type="EMBL" id="QOWE01000024">
    <property type="protein sequence ID" value="RCR66851.1"/>
    <property type="molecule type" value="Genomic_DNA"/>
</dbReference>
<organism evidence="3 4">
    <name type="scientific">Larkinella punicea</name>
    <dbReference type="NCBI Taxonomy" id="2315727"/>
    <lineage>
        <taxon>Bacteria</taxon>
        <taxon>Pseudomonadati</taxon>
        <taxon>Bacteroidota</taxon>
        <taxon>Cytophagia</taxon>
        <taxon>Cytophagales</taxon>
        <taxon>Spirosomataceae</taxon>
        <taxon>Larkinella</taxon>
    </lineage>
</organism>
<keyword evidence="1" id="KW-0597">Phosphoprotein</keyword>
<keyword evidence="4" id="KW-1185">Reference proteome</keyword>
<feature type="domain" description="Response regulatory" evidence="2">
    <location>
        <begin position="19"/>
        <end position="139"/>
    </location>
</feature>
<feature type="modified residue" description="4-aspartylphosphate" evidence="1">
    <location>
        <position position="72"/>
    </location>
</feature>
<reference evidence="3 4" key="1">
    <citation type="submission" date="2018-07" db="EMBL/GenBank/DDBJ databases">
        <title>Genome analysis of Larkinella rosea.</title>
        <authorList>
            <person name="Zhou Z."/>
            <person name="Wang G."/>
        </authorList>
    </citation>
    <scope>NUCLEOTIDE SEQUENCE [LARGE SCALE GENOMIC DNA]</scope>
    <source>
        <strain evidence="4">zzj9</strain>
    </source>
</reference>
<dbReference type="AlphaFoldDB" id="A0A368JL46"/>
<name>A0A368JL46_9BACT</name>
<gene>
    <name evidence="3" type="ORF">DUE52_25210</name>
</gene>
<dbReference type="PANTHER" id="PTHR44520">
    <property type="entry name" value="RESPONSE REGULATOR RCP1-RELATED"/>
    <property type="match status" value="1"/>
</dbReference>
<dbReference type="SUPFAM" id="SSF52172">
    <property type="entry name" value="CheY-like"/>
    <property type="match status" value="1"/>
</dbReference>
<dbReference type="OrthoDB" id="959604at2"/>
<proteinExistence type="predicted"/>
<dbReference type="Pfam" id="PF00072">
    <property type="entry name" value="Response_reg"/>
    <property type="match status" value="1"/>
</dbReference>
<evidence type="ECO:0000259" key="2">
    <source>
        <dbReference type="PROSITE" id="PS50110"/>
    </source>
</evidence>
<comment type="caution">
    <text evidence="3">The sequence shown here is derived from an EMBL/GenBank/DDBJ whole genome shotgun (WGS) entry which is preliminary data.</text>
</comment>
<protein>
    <submittedName>
        <fullName evidence="3">Response regulator</fullName>
    </submittedName>
</protein>
<sequence>MCSRFKRCPLNYPVCETPCVFVADDDEDDQFLIQHVFVHHSPECRINVVNNGVELLEALGTVEKLPALVLLDLNMPVMGGLEALALIRKEPQYDSLPVVILTTSNQTVDQQRAMELGANGFVTKPLLLKEYNQLILTLRKQWLIGRCIG</sequence>
<evidence type="ECO:0000313" key="3">
    <source>
        <dbReference type="EMBL" id="RCR66851.1"/>
    </source>
</evidence>
<dbReference type="Gene3D" id="3.40.50.2300">
    <property type="match status" value="1"/>
</dbReference>
<evidence type="ECO:0000256" key="1">
    <source>
        <dbReference type="PROSITE-ProRule" id="PRU00169"/>
    </source>
</evidence>
<dbReference type="InterPro" id="IPR052893">
    <property type="entry name" value="TCS_response_regulator"/>
</dbReference>
<dbReference type="CDD" id="cd17557">
    <property type="entry name" value="REC_Rcp-like"/>
    <property type="match status" value="1"/>
</dbReference>